<organism evidence="2 3">
    <name type="scientific">Aulographum hederae CBS 113979</name>
    <dbReference type="NCBI Taxonomy" id="1176131"/>
    <lineage>
        <taxon>Eukaryota</taxon>
        <taxon>Fungi</taxon>
        <taxon>Dikarya</taxon>
        <taxon>Ascomycota</taxon>
        <taxon>Pezizomycotina</taxon>
        <taxon>Dothideomycetes</taxon>
        <taxon>Pleosporomycetidae</taxon>
        <taxon>Aulographales</taxon>
        <taxon>Aulographaceae</taxon>
    </lineage>
</organism>
<dbReference type="EMBL" id="ML977167">
    <property type="protein sequence ID" value="KAF1984620.1"/>
    <property type="molecule type" value="Genomic_DNA"/>
</dbReference>
<dbReference type="OrthoDB" id="4158609at2759"/>
<name>A0A6G1GV18_9PEZI</name>
<feature type="region of interest" description="Disordered" evidence="1">
    <location>
        <begin position="1"/>
        <end position="89"/>
    </location>
</feature>
<feature type="compositionally biased region" description="Basic and acidic residues" evidence="1">
    <location>
        <begin position="80"/>
        <end position="89"/>
    </location>
</feature>
<evidence type="ECO:0000313" key="2">
    <source>
        <dbReference type="EMBL" id="KAF1984620.1"/>
    </source>
</evidence>
<sequence>MSTGNIFKNVGFQPPSQTHPKDTGNDAAAAGATKERRSSSGAQRFANLMQAKRDPNDAAGAARRLSTQEQGPQPGMIGKMWHDWTKGTK</sequence>
<keyword evidence="3" id="KW-1185">Reference proteome</keyword>
<reference evidence="2" key="1">
    <citation type="journal article" date="2020" name="Stud. Mycol.">
        <title>101 Dothideomycetes genomes: a test case for predicting lifestyles and emergence of pathogens.</title>
        <authorList>
            <person name="Haridas S."/>
            <person name="Albert R."/>
            <person name="Binder M."/>
            <person name="Bloem J."/>
            <person name="Labutti K."/>
            <person name="Salamov A."/>
            <person name="Andreopoulos B."/>
            <person name="Baker S."/>
            <person name="Barry K."/>
            <person name="Bills G."/>
            <person name="Bluhm B."/>
            <person name="Cannon C."/>
            <person name="Castanera R."/>
            <person name="Culley D."/>
            <person name="Daum C."/>
            <person name="Ezra D."/>
            <person name="Gonzalez J."/>
            <person name="Henrissat B."/>
            <person name="Kuo A."/>
            <person name="Liang C."/>
            <person name="Lipzen A."/>
            <person name="Lutzoni F."/>
            <person name="Magnuson J."/>
            <person name="Mondo S."/>
            <person name="Nolan M."/>
            <person name="Ohm R."/>
            <person name="Pangilinan J."/>
            <person name="Park H.-J."/>
            <person name="Ramirez L."/>
            <person name="Alfaro M."/>
            <person name="Sun H."/>
            <person name="Tritt A."/>
            <person name="Yoshinaga Y."/>
            <person name="Zwiers L.-H."/>
            <person name="Turgeon B."/>
            <person name="Goodwin S."/>
            <person name="Spatafora J."/>
            <person name="Crous P."/>
            <person name="Grigoriev I."/>
        </authorList>
    </citation>
    <scope>NUCLEOTIDE SEQUENCE</scope>
    <source>
        <strain evidence="2">CBS 113979</strain>
    </source>
</reference>
<dbReference type="Proteomes" id="UP000800041">
    <property type="component" value="Unassembled WGS sequence"/>
</dbReference>
<evidence type="ECO:0000256" key="1">
    <source>
        <dbReference type="SAM" id="MobiDB-lite"/>
    </source>
</evidence>
<evidence type="ECO:0000313" key="3">
    <source>
        <dbReference type="Proteomes" id="UP000800041"/>
    </source>
</evidence>
<proteinExistence type="predicted"/>
<dbReference type="AlphaFoldDB" id="A0A6G1GV18"/>
<gene>
    <name evidence="2" type="ORF">K402DRAFT_395640</name>
</gene>
<evidence type="ECO:0008006" key="4">
    <source>
        <dbReference type="Google" id="ProtNLM"/>
    </source>
</evidence>
<protein>
    <recommendedName>
        <fullName evidence="4">Conidiation-specific protein 8</fullName>
    </recommendedName>
</protein>
<accession>A0A6G1GV18</accession>